<sequence>MPSLLRGKRNAGRGIGARDRNSARRRWILGNLEACEDRTLMATAFGVTTGEALIRFDTATPGTIVSSIPITGLQSGETVLGIDFRPVNGGLYGLGSTSRIYAINQVTGLATAISAAPFSPTLVGTNFGFDFNPVPDRVRLTSNTGENLRLSADTGTVAATDGALAYAAGDPNFGQSPSIVGSAYTNNFPFATTTTLYGIDSNLDILAIQNPPNNGTLTTVGALGADVDAILGFDISTTGGTNTGFAALAVGGVSGLYQINLTTGSASLIGAIGGGATVRGLAIAPQGFTATIVGNTATFTGSAAGETITFDQSGGLLRHNRFSLGDSGFNSDFDFDSTTPGDQTLSAAASNVTVIVNAGAGDDKFNVGTAASPASLLAATFILNGEGGNNQATVDDTLDATGRTVVITPNSLAGFGGAVNFSDLESLIINAGNGDDQVHILGTLIATSVNAGGGNDRINFAVNATLSGGFLDGGSGTNTLDYSAYTSTVEVDLSPGATSTLFTALLSGPQEPGPLSPSQASGYGTFVLNAAQTQLVFAVAYRELEGTSISGAHFHNQAFGVNGAIVRGIEGSELNGSVVPAGLFAGTWRSTDPQALTPALVAELLAGRIYVNIHTQPNQPSGEIRGQLFSLGNFNPATGTAGVRGFDNVTGGSAADTLSGNSNVNILRGGAGADTIVGGQGNDQLFGDGDNDLIIWNNGDGSDLMEGGAGVDTVRVNGSPTGGDQFLLQVNPNDNTRLRFDRTNLGLFNLNIGTTEDLQFNTLGGDDTTTIEFAGGNPIPVNGVQFDGGLGSDKLVLQRSAGTFTATNESYTALTTTTGLINIDGTTINFAGLEPIDDTLPAATFTFNAPAGQQSINVINGPTVSGVPTMQISSAVLPPAFELINFANKTNAFINTLLGNDTVVLNNTIAPPGMTGLTINTDGGADQVTLVVTPPGVTTVVNTGSEDDIVSLTASSIGAGGNAFLDGGAGTDTIRFDAQNQPYTVTPTSLTFNGQVVNFINFEAIQITNAGGNPVVPVLPPLPINAIEGSQVVDVIVARFTDADFGAKASDYVATIAWGDGILSSGIVTQDASNPTLFYVMGTHLYREQGSLFVTTTIADLGTTTTTTVGGVTITTTSSEPPVTTTSPVTVADAPITATGATISGQAGTAGGSLVATFTTTDPDATTGDFLTLIDWGDGTVPSVGTVSVVGALPNGLTFRVLGTHTYAQPGVFAVTTTITSIGGSAAVANGTAVITDAGNQSVALAGQLQQASDTGISNTDGITKDNTPTFVGTAQPGSVVRIYIGNDPATRRLIASAVTDAAGSWVATVLQPLADGTYANITGEATSRTGTTSGALILNPLVIDTVGPKVTDLILDRLSGRIGVAFQDDRSGLDQIGLIDGANYRFAGVVLVGARRNTPILITSATTTASTDPTAAQSVTLTLNRGRQIRGGKFTFTILSGGIQDVAGNGLDGDFYGIFPSGNNQPGGDFVARVDSIHRVVSPPIPIQNGFASPLTPPGRRGQRFVLGAGTNRFQSGNAVKKLGQAHPAGPNRALKAAGQPASPLSIRSSGRTFPRN</sequence>
<name>A0AAU7CBB5_9BACT</name>
<evidence type="ECO:0000256" key="1">
    <source>
        <dbReference type="SAM" id="MobiDB-lite"/>
    </source>
</evidence>
<dbReference type="PROSITE" id="PS50933">
    <property type="entry name" value="CHRD"/>
    <property type="match status" value="1"/>
</dbReference>
<evidence type="ECO:0000259" key="2">
    <source>
        <dbReference type="PROSITE" id="PS50933"/>
    </source>
</evidence>
<dbReference type="Gene3D" id="2.60.40.10">
    <property type="entry name" value="Immunoglobulins"/>
    <property type="match status" value="2"/>
</dbReference>
<feature type="domain" description="CHRD" evidence="2">
    <location>
        <begin position="498"/>
        <end position="633"/>
    </location>
</feature>
<dbReference type="Pfam" id="PF00353">
    <property type="entry name" value="HemolysinCabind"/>
    <property type="match status" value="2"/>
</dbReference>
<dbReference type="EMBL" id="CP155447">
    <property type="protein sequence ID" value="XBH02534.1"/>
    <property type="molecule type" value="Genomic_DNA"/>
</dbReference>
<dbReference type="SMART" id="SM00754">
    <property type="entry name" value="CHRD"/>
    <property type="match status" value="1"/>
</dbReference>
<accession>A0AAU7CBB5</accession>
<organism evidence="3">
    <name type="scientific">Singulisphaera sp. Ch08</name>
    <dbReference type="NCBI Taxonomy" id="3120278"/>
    <lineage>
        <taxon>Bacteria</taxon>
        <taxon>Pseudomonadati</taxon>
        <taxon>Planctomycetota</taxon>
        <taxon>Planctomycetia</taxon>
        <taxon>Isosphaerales</taxon>
        <taxon>Isosphaeraceae</taxon>
        <taxon>Singulisphaera</taxon>
    </lineage>
</organism>
<dbReference type="GO" id="GO:0005509">
    <property type="term" value="F:calcium ion binding"/>
    <property type="evidence" value="ECO:0007669"/>
    <property type="project" value="InterPro"/>
</dbReference>
<dbReference type="InterPro" id="IPR025507">
    <property type="entry name" value="DUF4394"/>
</dbReference>
<feature type="compositionally biased region" description="Polar residues" evidence="1">
    <location>
        <begin position="1547"/>
        <end position="1558"/>
    </location>
</feature>
<dbReference type="PRINTS" id="PR00313">
    <property type="entry name" value="CABNDNGRPT"/>
</dbReference>
<proteinExistence type="predicted"/>
<dbReference type="Pfam" id="PF19077">
    <property type="entry name" value="Big_13"/>
    <property type="match status" value="1"/>
</dbReference>
<feature type="region of interest" description="Disordered" evidence="1">
    <location>
        <begin position="1524"/>
        <end position="1558"/>
    </location>
</feature>
<dbReference type="Gene3D" id="2.150.10.10">
    <property type="entry name" value="Serralysin-like metalloprotease, C-terminal"/>
    <property type="match status" value="1"/>
</dbReference>
<dbReference type="Pfam" id="PF14339">
    <property type="entry name" value="DUF4394"/>
    <property type="match status" value="1"/>
</dbReference>
<dbReference type="InterPro" id="IPR013783">
    <property type="entry name" value="Ig-like_fold"/>
</dbReference>
<dbReference type="RefSeq" id="WP_406695275.1">
    <property type="nucleotide sequence ID" value="NZ_CP155447.1"/>
</dbReference>
<dbReference type="InterPro" id="IPR001343">
    <property type="entry name" value="Hemolysn_Ca-bd"/>
</dbReference>
<dbReference type="InterPro" id="IPR010895">
    <property type="entry name" value="CHRD"/>
</dbReference>
<gene>
    <name evidence="3" type="ORF">V5E97_30015</name>
</gene>
<evidence type="ECO:0000313" key="3">
    <source>
        <dbReference type="EMBL" id="XBH02534.1"/>
    </source>
</evidence>
<reference evidence="3" key="1">
    <citation type="submission" date="2024-05" db="EMBL/GenBank/DDBJ databases">
        <title>Planctomycetes of the genus Singulisphaera possess chitinolytic capabilities.</title>
        <authorList>
            <person name="Ivanova A."/>
        </authorList>
    </citation>
    <scope>NUCLEOTIDE SEQUENCE</scope>
    <source>
        <strain evidence="3">Ch08T</strain>
    </source>
</reference>
<dbReference type="InterPro" id="IPR011049">
    <property type="entry name" value="Serralysin-like_metalloprot_C"/>
</dbReference>
<protein>
    <submittedName>
        <fullName evidence="3">DUF4394 domain-containing protein</fullName>
    </submittedName>
</protein>
<dbReference type="InterPro" id="IPR044016">
    <property type="entry name" value="Big_13"/>
</dbReference>
<dbReference type="SUPFAM" id="SSF51120">
    <property type="entry name" value="beta-Roll"/>
    <property type="match status" value="2"/>
</dbReference>
<dbReference type="Pfam" id="PF07452">
    <property type="entry name" value="CHRD"/>
    <property type="match status" value="1"/>
</dbReference>